<dbReference type="OrthoDB" id="7306805at2"/>
<dbReference type="InterPro" id="IPR007038">
    <property type="entry name" value="HupE_UreJ"/>
</dbReference>
<comment type="caution">
    <text evidence="2">The sequence shown here is derived from an EMBL/GenBank/DDBJ whole genome shotgun (WGS) entry which is preliminary data.</text>
</comment>
<gene>
    <name evidence="2" type="ORF">D3877_09155</name>
</gene>
<keyword evidence="3" id="KW-1185">Reference proteome</keyword>
<reference evidence="2 3" key="1">
    <citation type="submission" date="2018-09" db="EMBL/GenBank/DDBJ databases">
        <authorList>
            <person name="Zhu H."/>
        </authorList>
    </citation>
    <scope>NUCLEOTIDE SEQUENCE [LARGE SCALE GENOMIC DNA]</scope>
    <source>
        <strain evidence="2 3">K2W22B-5</strain>
    </source>
</reference>
<feature type="transmembrane region" description="Helical" evidence="1">
    <location>
        <begin position="70"/>
        <end position="103"/>
    </location>
</feature>
<protein>
    <recommendedName>
        <fullName evidence="4">HupE/UreJ family protein</fullName>
    </recommendedName>
</protein>
<evidence type="ECO:0000313" key="2">
    <source>
        <dbReference type="EMBL" id="RJF84658.1"/>
    </source>
</evidence>
<dbReference type="Pfam" id="PF04955">
    <property type="entry name" value="HupE_UreJ"/>
    <property type="match status" value="1"/>
</dbReference>
<evidence type="ECO:0000313" key="3">
    <source>
        <dbReference type="Proteomes" id="UP000283458"/>
    </source>
</evidence>
<feature type="transmembrane region" description="Helical" evidence="1">
    <location>
        <begin position="12"/>
        <end position="33"/>
    </location>
</feature>
<keyword evidence="1" id="KW-0472">Membrane</keyword>
<keyword evidence="1" id="KW-1133">Transmembrane helix</keyword>
<dbReference type="Proteomes" id="UP000283458">
    <property type="component" value="Unassembled WGS sequence"/>
</dbReference>
<dbReference type="RefSeq" id="WP_119830300.1">
    <property type="nucleotide sequence ID" value="NZ_QYUL01000001.1"/>
</dbReference>
<evidence type="ECO:0008006" key="4">
    <source>
        <dbReference type="Google" id="ProtNLM"/>
    </source>
</evidence>
<keyword evidence="1" id="KW-0812">Transmembrane</keyword>
<name>A0A418W3V6_9PROT</name>
<dbReference type="EMBL" id="QYUL01000001">
    <property type="protein sequence ID" value="RJF84658.1"/>
    <property type="molecule type" value="Genomic_DNA"/>
</dbReference>
<dbReference type="PIRSF" id="PIRSF016919">
    <property type="entry name" value="HupE_UreJ"/>
    <property type="match status" value="1"/>
</dbReference>
<feature type="transmembrane region" description="Helical" evidence="1">
    <location>
        <begin position="39"/>
        <end position="58"/>
    </location>
</feature>
<sequence>MTTVTGAFGAGLIEPVWVLQHLLGFLAIGLWAGQTGGAAVWQAPTAAVTAALAAGIAAQMGLRLPYAMPGLAVSLIVMGGLVGFAVRAPVALVVLVAAVAAVFHGHPHQGTLLFWSGFASGLLLVSCAGVGLSLVVTQAESARAVRMCGGVVSVAGVLDLVGVI</sequence>
<accession>A0A418W3V6</accession>
<organism evidence="2 3">
    <name type="scientific">Azospirillum cavernae</name>
    <dbReference type="NCBI Taxonomy" id="2320860"/>
    <lineage>
        <taxon>Bacteria</taxon>
        <taxon>Pseudomonadati</taxon>
        <taxon>Pseudomonadota</taxon>
        <taxon>Alphaproteobacteria</taxon>
        <taxon>Rhodospirillales</taxon>
        <taxon>Azospirillaceae</taxon>
        <taxon>Azospirillum</taxon>
    </lineage>
</organism>
<feature type="transmembrane region" description="Helical" evidence="1">
    <location>
        <begin position="115"/>
        <end position="137"/>
    </location>
</feature>
<proteinExistence type="predicted"/>
<evidence type="ECO:0000256" key="1">
    <source>
        <dbReference type="SAM" id="Phobius"/>
    </source>
</evidence>
<dbReference type="AlphaFoldDB" id="A0A418W3V6"/>